<proteinExistence type="predicted"/>
<sequence>MKLKIAERGSHLPTAPSLVLGPYLDGHRTRRRYARLPIFGFLDLARKVGSMRDFGAAKAFAAAQSLPDDNELAEIRERMRSAADRPTRANEAAQIVAAMLDAVRGFDAAKSATFVEFFVFSLELELAAGPVSLHAIAEAALHFGMECTWPPTPREFIAKARKFENRYRSAVRVLDWTMAERQRLIAIEAHDQQRLFSRTVARRPATQSLLP</sequence>
<comment type="caution">
    <text evidence="1">The sequence shown here is derived from an EMBL/GenBank/DDBJ whole genome shotgun (WGS) entry which is preliminary data.</text>
</comment>
<dbReference type="Proteomes" id="UP000655420">
    <property type="component" value="Unassembled WGS sequence"/>
</dbReference>
<dbReference type="EMBL" id="JAEHHL010000001">
    <property type="protein sequence ID" value="MBK0398535.1"/>
    <property type="molecule type" value="Genomic_DNA"/>
</dbReference>
<reference evidence="1" key="1">
    <citation type="submission" date="2020-12" db="EMBL/GenBank/DDBJ databases">
        <title>Bacterial taxonomy.</title>
        <authorList>
            <person name="Pan X."/>
        </authorList>
    </citation>
    <scope>NUCLEOTIDE SEQUENCE</scope>
    <source>
        <strain evidence="1">M0105</strain>
    </source>
</reference>
<organism evidence="1 2">
    <name type="scientific">Thermohalobaculum xanthum</name>
    <dbReference type="NCBI Taxonomy" id="2753746"/>
    <lineage>
        <taxon>Bacteria</taxon>
        <taxon>Pseudomonadati</taxon>
        <taxon>Pseudomonadota</taxon>
        <taxon>Alphaproteobacteria</taxon>
        <taxon>Rhodobacterales</taxon>
        <taxon>Paracoccaceae</taxon>
        <taxon>Thermohalobaculum</taxon>
    </lineage>
</organism>
<dbReference type="AlphaFoldDB" id="A0A8J7M6C4"/>
<name>A0A8J7M6C4_9RHOB</name>
<evidence type="ECO:0000313" key="2">
    <source>
        <dbReference type="Proteomes" id="UP000655420"/>
    </source>
</evidence>
<evidence type="ECO:0000313" key="1">
    <source>
        <dbReference type="EMBL" id="MBK0398535.1"/>
    </source>
</evidence>
<keyword evidence="2" id="KW-1185">Reference proteome</keyword>
<accession>A0A8J7M6C4</accession>
<gene>
    <name evidence="1" type="ORF">H0I76_04995</name>
</gene>
<protein>
    <submittedName>
        <fullName evidence="1">Uncharacterized protein</fullName>
    </submittedName>
</protein>
<dbReference type="RefSeq" id="WP_200607717.1">
    <property type="nucleotide sequence ID" value="NZ_JAEHHL010000001.1"/>
</dbReference>